<protein>
    <recommendedName>
        <fullName evidence="1">Cthe-2314-like HEPN domain-containing protein</fullName>
    </recommendedName>
</protein>
<keyword evidence="3" id="KW-1185">Reference proteome</keyword>
<dbReference type="Proteomes" id="UP000293142">
    <property type="component" value="Unassembled WGS sequence"/>
</dbReference>
<dbReference type="RefSeq" id="WP_131017101.1">
    <property type="nucleotide sequence ID" value="NZ_SIRE01000025.1"/>
</dbReference>
<sequence>MLRQLFGETRRQDVGLMHDANHAIESYLARLGKQPKNRKTVDKERRLELWSRGFIRALDELEQSVYCARRCGANVNKQYVEDMSEEEQDDYHRHIYFYKNAFIRLFSILDKIGYFMNEAFDLKTEQVKLRFSYFTVLRTMHQRGIETELEQCLYDMKVKYKPELERLRNQRNMEIHMLNADLLDDLLNAKEMLAPREEKTHVENISGNMDDLTISFEMTCRALICLYDHMLKRSGGRKRT</sequence>
<dbReference type="Pfam" id="PF18730">
    <property type="entry name" value="HEPN_Cthe2314"/>
    <property type="match status" value="1"/>
</dbReference>
<dbReference type="OrthoDB" id="2641850at2"/>
<accession>A0A4Q9DGW6</accession>
<evidence type="ECO:0000313" key="2">
    <source>
        <dbReference type="EMBL" id="TBL71524.1"/>
    </source>
</evidence>
<reference evidence="2 3" key="1">
    <citation type="submission" date="2019-02" db="EMBL/GenBank/DDBJ databases">
        <title>Paenibacillus sp. nov., isolated from surface-sterilized tissue of Thalictrum simplex L.</title>
        <authorList>
            <person name="Tuo L."/>
        </authorList>
    </citation>
    <scope>NUCLEOTIDE SEQUENCE [LARGE SCALE GENOMIC DNA]</scope>
    <source>
        <strain evidence="2 3">N2SHLJ1</strain>
    </source>
</reference>
<proteinExistence type="predicted"/>
<comment type="caution">
    <text evidence="2">The sequence shown here is derived from an EMBL/GenBank/DDBJ whole genome shotgun (WGS) entry which is preliminary data.</text>
</comment>
<feature type="domain" description="Cthe-2314-like HEPN" evidence="1">
    <location>
        <begin position="50"/>
        <end position="230"/>
    </location>
</feature>
<gene>
    <name evidence="2" type="ORF">EYB31_29535</name>
</gene>
<dbReference type="AlphaFoldDB" id="A0A4Q9DGW6"/>
<evidence type="ECO:0000313" key="3">
    <source>
        <dbReference type="Proteomes" id="UP000293142"/>
    </source>
</evidence>
<dbReference type="EMBL" id="SIRE01000025">
    <property type="protein sequence ID" value="TBL71524.1"/>
    <property type="molecule type" value="Genomic_DNA"/>
</dbReference>
<dbReference type="InterPro" id="IPR041394">
    <property type="entry name" value="HEPN_Cthe2314"/>
</dbReference>
<evidence type="ECO:0000259" key="1">
    <source>
        <dbReference type="Pfam" id="PF18730"/>
    </source>
</evidence>
<organism evidence="2 3">
    <name type="scientific">Paenibacillus thalictri</name>
    <dbReference type="NCBI Taxonomy" id="2527873"/>
    <lineage>
        <taxon>Bacteria</taxon>
        <taxon>Bacillati</taxon>
        <taxon>Bacillota</taxon>
        <taxon>Bacilli</taxon>
        <taxon>Bacillales</taxon>
        <taxon>Paenibacillaceae</taxon>
        <taxon>Paenibacillus</taxon>
    </lineage>
</organism>
<name>A0A4Q9DGW6_9BACL</name>